<proteinExistence type="predicted"/>
<keyword evidence="2" id="KW-1185">Reference proteome</keyword>
<gene>
    <name evidence="1" type="ORF">F4821DRAFT_112103</name>
</gene>
<evidence type="ECO:0000313" key="1">
    <source>
        <dbReference type="EMBL" id="KAI6092859.1"/>
    </source>
</evidence>
<evidence type="ECO:0000313" key="2">
    <source>
        <dbReference type="Proteomes" id="UP001497680"/>
    </source>
</evidence>
<accession>A0ACC0DJB6</accession>
<dbReference type="EMBL" id="MU394282">
    <property type="protein sequence ID" value="KAI6092859.1"/>
    <property type="molecule type" value="Genomic_DNA"/>
</dbReference>
<sequence length="392" mass="45171">MSKAKGQGITRRRRKVMTEQPRAIAVTPTTAATVDPTFPRFPELPAELRFIIWGFALPRRVFEIRHETIYMNVDSELEVDKDSYHRSGPSERVAVLLAPPALLWVCREARKIAQRTGSWKYVGSRCRTHDVIKRLKTWFDPLTDTLCFDDPWAVEGQIRERDGIIIESANNPAITRVYFGNSPASPVCLGLEVLTVASGKFFVEQWKRKRGFWSGVPRYLFYRESILMHLGRSRRVQEIFGKGADRCYTLLVDAHDRVKLRQLKDLYVDESDPEFFRGETASYLELMLDPSYGYIDRCFRELRNVWLEVQSDDAPDSAMIFEENDEILFSLLTEPNRVPGATQQFDHTHAWSKEIIDNMPKMDPVVRFRLCLTNHEVLGSGTSCDGNIIDIT</sequence>
<organism evidence="1 2">
    <name type="scientific">Hypoxylon rubiginosum</name>
    <dbReference type="NCBI Taxonomy" id="110542"/>
    <lineage>
        <taxon>Eukaryota</taxon>
        <taxon>Fungi</taxon>
        <taxon>Dikarya</taxon>
        <taxon>Ascomycota</taxon>
        <taxon>Pezizomycotina</taxon>
        <taxon>Sordariomycetes</taxon>
        <taxon>Xylariomycetidae</taxon>
        <taxon>Xylariales</taxon>
        <taxon>Hypoxylaceae</taxon>
        <taxon>Hypoxylon</taxon>
    </lineage>
</organism>
<comment type="caution">
    <text evidence="1">The sequence shown here is derived from an EMBL/GenBank/DDBJ whole genome shotgun (WGS) entry which is preliminary data.</text>
</comment>
<protein>
    <submittedName>
        <fullName evidence="1">Uncharacterized protein</fullName>
    </submittedName>
</protein>
<reference evidence="1 2" key="1">
    <citation type="journal article" date="2022" name="New Phytol.">
        <title>Ecological generalism drives hyperdiversity of secondary metabolite gene clusters in xylarialean endophytes.</title>
        <authorList>
            <person name="Franco M.E.E."/>
            <person name="Wisecaver J.H."/>
            <person name="Arnold A.E."/>
            <person name="Ju Y.M."/>
            <person name="Slot J.C."/>
            <person name="Ahrendt S."/>
            <person name="Moore L.P."/>
            <person name="Eastman K.E."/>
            <person name="Scott K."/>
            <person name="Konkel Z."/>
            <person name="Mondo S.J."/>
            <person name="Kuo A."/>
            <person name="Hayes R.D."/>
            <person name="Haridas S."/>
            <person name="Andreopoulos B."/>
            <person name="Riley R."/>
            <person name="LaButti K."/>
            <person name="Pangilinan J."/>
            <person name="Lipzen A."/>
            <person name="Amirebrahimi M."/>
            <person name="Yan J."/>
            <person name="Adam C."/>
            <person name="Keymanesh K."/>
            <person name="Ng V."/>
            <person name="Louie K."/>
            <person name="Northen T."/>
            <person name="Drula E."/>
            <person name="Henrissat B."/>
            <person name="Hsieh H.M."/>
            <person name="Youens-Clark K."/>
            <person name="Lutzoni F."/>
            <person name="Miadlikowska J."/>
            <person name="Eastwood D.C."/>
            <person name="Hamelin R.C."/>
            <person name="Grigoriev I.V."/>
            <person name="U'Ren J.M."/>
        </authorList>
    </citation>
    <scope>NUCLEOTIDE SEQUENCE [LARGE SCALE GENOMIC DNA]</scope>
    <source>
        <strain evidence="1 2">ER1909</strain>
    </source>
</reference>
<name>A0ACC0DJB6_9PEZI</name>
<dbReference type="Proteomes" id="UP001497680">
    <property type="component" value="Unassembled WGS sequence"/>
</dbReference>